<feature type="binding site" evidence="11">
    <location>
        <position position="467"/>
    </location>
    <ligand>
        <name>Mn(2+)</name>
        <dbReference type="ChEBI" id="CHEBI:29035"/>
    </ligand>
</feature>
<keyword evidence="4 8" id="KW-1003">Cell membrane</keyword>
<evidence type="ECO:0000256" key="9">
    <source>
        <dbReference type="PIRSR" id="PIRSR005091-1"/>
    </source>
</evidence>
<evidence type="ECO:0000256" key="2">
    <source>
        <dbReference type="ARBA" id="ARBA00004936"/>
    </source>
</evidence>
<dbReference type="GO" id="GO:0005886">
    <property type="term" value="C:plasma membrane"/>
    <property type="evidence" value="ECO:0007669"/>
    <property type="project" value="UniProtKB-SubCell"/>
</dbReference>
<feature type="binding site" evidence="11">
    <location>
        <position position="249"/>
    </location>
    <ligand>
        <name>Mn(2+)</name>
        <dbReference type="ChEBI" id="CHEBI:29035"/>
    </ligand>
</feature>
<gene>
    <name evidence="14" type="ORF">HNQ44_000834</name>
</gene>
<keyword evidence="10" id="KW-0479">Metal-binding</keyword>
<dbReference type="OrthoDB" id="5901192at2"/>
<accession>A0A7W8FTC6</accession>
<evidence type="ECO:0000256" key="6">
    <source>
        <dbReference type="ARBA" id="ARBA00022989"/>
    </source>
</evidence>
<evidence type="ECO:0000313" key="14">
    <source>
        <dbReference type="EMBL" id="MBB5179410.1"/>
    </source>
</evidence>
<evidence type="ECO:0000256" key="3">
    <source>
        <dbReference type="ARBA" id="ARBA00009983"/>
    </source>
</evidence>
<dbReference type="Proteomes" id="UP000525923">
    <property type="component" value="Unassembled WGS sequence"/>
</dbReference>
<dbReference type="InterPro" id="IPR017850">
    <property type="entry name" value="Alkaline_phosphatase_core_sf"/>
</dbReference>
<dbReference type="CDD" id="cd16015">
    <property type="entry name" value="LTA_synthase"/>
    <property type="match status" value="1"/>
</dbReference>
<dbReference type="InterPro" id="IPR050448">
    <property type="entry name" value="OpgB/LTA_synthase_biosynth"/>
</dbReference>
<dbReference type="SUPFAM" id="SSF53649">
    <property type="entry name" value="Alkaline phosphatase-like"/>
    <property type="match status" value="1"/>
</dbReference>
<feature type="transmembrane region" description="Helical" evidence="12">
    <location>
        <begin position="38"/>
        <end position="60"/>
    </location>
</feature>
<comment type="subcellular location">
    <subcellularLocation>
        <location evidence="1">Cell membrane</location>
        <topology evidence="1">Multi-pass membrane protein</topology>
    </subcellularLocation>
</comment>
<feature type="binding site" evidence="11">
    <location>
        <position position="468"/>
    </location>
    <ligand>
        <name>Mn(2+)</name>
        <dbReference type="ChEBI" id="CHEBI:29035"/>
    </ligand>
</feature>
<protein>
    <submittedName>
        <fullName evidence="14">Phosphoglycerol transferase MdoB-like AlkP superfamily enzyme</fullName>
    </submittedName>
</protein>
<evidence type="ECO:0000259" key="13">
    <source>
        <dbReference type="Pfam" id="PF00884"/>
    </source>
</evidence>
<keyword evidence="14" id="KW-0808">Transferase</keyword>
<keyword evidence="15" id="KW-1185">Reference proteome</keyword>
<evidence type="ECO:0000256" key="11">
    <source>
        <dbReference type="PIRSR" id="PIRSR005091-3"/>
    </source>
</evidence>
<evidence type="ECO:0000256" key="7">
    <source>
        <dbReference type="ARBA" id="ARBA00023136"/>
    </source>
</evidence>
<keyword evidence="5 12" id="KW-0812">Transmembrane</keyword>
<dbReference type="PIRSF" id="PIRSF005091">
    <property type="entry name" value="Mmb_sulf_HI1246"/>
    <property type="match status" value="1"/>
</dbReference>
<reference evidence="14 15" key="1">
    <citation type="submission" date="2020-08" db="EMBL/GenBank/DDBJ databases">
        <title>Genomic Encyclopedia of Type Strains, Phase IV (KMG-IV): sequencing the most valuable type-strain genomes for metagenomic binning, comparative biology and taxonomic classification.</title>
        <authorList>
            <person name="Goeker M."/>
        </authorList>
    </citation>
    <scope>NUCLEOTIDE SEQUENCE [LARGE SCALE GENOMIC DNA]</scope>
    <source>
        <strain evidence="14 15">DSM 15895</strain>
    </source>
</reference>
<dbReference type="PANTHER" id="PTHR47371:SF3">
    <property type="entry name" value="PHOSPHOGLYCEROL TRANSFERASE I"/>
    <property type="match status" value="1"/>
</dbReference>
<feature type="binding site" evidence="10">
    <location>
        <position position="407"/>
    </location>
    <ligand>
        <name>substrate</name>
    </ligand>
</feature>
<name>A0A7W8FTC6_9BACL</name>
<keyword evidence="6 12" id="KW-1133">Transmembrane helix</keyword>
<dbReference type="Gene3D" id="3.40.720.10">
    <property type="entry name" value="Alkaline Phosphatase, subunit A"/>
    <property type="match status" value="1"/>
</dbReference>
<evidence type="ECO:0000256" key="4">
    <source>
        <dbReference type="ARBA" id="ARBA00022475"/>
    </source>
</evidence>
<dbReference type="Gene3D" id="3.30.1120.170">
    <property type="match status" value="1"/>
</dbReference>
<sequence>MEKDKRFGFFRSHFFIITAFLLSKVILLRFLLFEEFSIWQAVVLELSYIVVFAAIIELIAIKWKPGFYLLLSLVLSTLFLAVIMYYSFFGRIATYFALFQAGQVGTISDSVTALLNPVYILFFLDIAVLLVLLAANKYPIHSKPVDRKSIVLPLLVLGLAISAINFVIHKDEMIANNVIAAQEKGILTYEALEIVFGPEALAQSNPGIENAAEFKEEIRELKKLEFLPVAERKFFGDARGRNLIIIQVESMQSFPIGLEVGGQEVMPHLNNMLGGSFYFPDTAQQTGPGNTSDAEFIVNTSLYPLAFNPTSQTYGNKKFPSLPRLLNNLDYSTMTFHADDVEFWNRDELYPALGFSEYYHGQFFGEEDVIGIGPSDEVMFQKALPVLQEQTAQGKAFYAHLVGLTSHHPFKLPADKKELQLPAHFDNSLTGDYLISMHYTDRVIHDFIEQLKAEGIYDNSVIAIYGDHFGLQQSAISENDVDLVSELLGHEYKTLDRLNVPFVVHAPGITDQGETFEGTSGQLDIMPTLANMLGIPLDDQIIFGQDLLNHDSNLLGARYYMPAGSFWNDEILFMPEKGFEDGNAYDLETEAPLEDFSRFKEDYDRILKLESLSDAYLESLPER</sequence>
<dbReference type="EMBL" id="JACHHE010000002">
    <property type="protein sequence ID" value="MBB5179410.1"/>
    <property type="molecule type" value="Genomic_DNA"/>
</dbReference>
<dbReference type="InterPro" id="IPR000917">
    <property type="entry name" value="Sulfatase_N"/>
</dbReference>
<evidence type="ECO:0000256" key="8">
    <source>
        <dbReference type="PIRNR" id="PIRNR005091"/>
    </source>
</evidence>
<keyword evidence="7 8" id="KW-0472">Membrane</keyword>
<feature type="transmembrane region" description="Helical" evidence="12">
    <location>
        <begin position="150"/>
        <end position="168"/>
    </location>
</feature>
<dbReference type="GO" id="GO:0016740">
    <property type="term" value="F:transferase activity"/>
    <property type="evidence" value="ECO:0007669"/>
    <property type="project" value="UniProtKB-KW"/>
</dbReference>
<feature type="active site" evidence="9">
    <location>
        <position position="291"/>
    </location>
</feature>
<feature type="domain" description="Sulfatase N-terminal" evidence="13">
    <location>
        <begin position="241"/>
        <end position="535"/>
    </location>
</feature>
<dbReference type="InterPro" id="IPR012160">
    <property type="entry name" value="LtaS-like"/>
</dbReference>
<evidence type="ECO:0000256" key="1">
    <source>
        <dbReference type="ARBA" id="ARBA00004651"/>
    </source>
</evidence>
<comment type="pathway">
    <text evidence="2">Cell wall biogenesis; lipoteichoic acid biosynthesis.</text>
</comment>
<dbReference type="AlphaFoldDB" id="A0A7W8FTC6"/>
<proteinExistence type="inferred from homology"/>
<organism evidence="14 15">
    <name type="scientific">Planococcus koreensis</name>
    <dbReference type="NCBI Taxonomy" id="112331"/>
    <lineage>
        <taxon>Bacteria</taxon>
        <taxon>Bacillati</taxon>
        <taxon>Bacillota</taxon>
        <taxon>Bacilli</taxon>
        <taxon>Bacillales</taxon>
        <taxon>Caryophanaceae</taxon>
        <taxon>Planococcus</taxon>
    </lineage>
</organism>
<evidence type="ECO:0000313" key="15">
    <source>
        <dbReference type="Proteomes" id="UP000525923"/>
    </source>
</evidence>
<dbReference type="GO" id="GO:0046872">
    <property type="term" value="F:metal ion binding"/>
    <property type="evidence" value="ECO:0007669"/>
    <property type="project" value="UniProtKB-KW"/>
</dbReference>
<evidence type="ECO:0000256" key="12">
    <source>
        <dbReference type="SAM" id="Phobius"/>
    </source>
</evidence>
<comment type="similarity">
    <text evidence="3 8">Belongs to the LTA synthase family.</text>
</comment>
<keyword evidence="10" id="KW-0464">Manganese</keyword>
<comment type="caution">
    <text evidence="14">The sequence shown here is derived from an EMBL/GenBank/DDBJ whole genome shotgun (WGS) entry which is preliminary data.</text>
</comment>
<feature type="binding site" evidence="11">
    <location>
        <position position="291"/>
    </location>
    <ligand>
        <name>Mn(2+)</name>
        <dbReference type="ChEBI" id="CHEBI:29035"/>
    </ligand>
</feature>
<evidence type="ECO:0000256" key="5">
    <source>
        <dbReference type="ARBA" id="ARBA00022692"/>
    </source>
</evidence>
<feature type="transmembrane region" description="Helical" evidence="12">
    <location>
        <begin position="67"/>
        <end position="88"/>
    </location>
</feature>
<dbReference type="PANTHER" id="PTHR47371">
    <property type="entry name" value="LIPOTEICHOIC ACID SYNTHASE"/>
    <property type="match status" value="1"/>
</dbReference>
<evidence type="ECO:0000256" key="10">
    <source>
        <dbReference type="PIRSR" id="PIRSR005091-2"/>
    </source>
</evidence>
<dbReference type="Pfam" id="PF00884">
    <property type="entry name" value="Sulfatase"/>
    <property type="match status" value="1"/>
</dbReference>
<feature type="transmembrane region" description="Helical" evidence="12">
    <location>
        <begin position="118"/>
        <end position="138"/>
    </location>
</feature>
<feature type="transmembrane region" description="Helical" evidence="12">
    <location>
        <begin position="12"/>
        <end position="32"/>
    </location>
</feature>
<dbReference type="RefSeq" id="WP_135501618.1">
    <property type="nucleotide sequence ID" value="NZ_JACHHE010000002.1"/>
</dbReference>